<evidence type="ECO:0000313" key="2">
    <source>
        <dbReference type="EMBL" id="BDR57132.1"/>
    </source>
</evidence>
<dbReference type="Pfam" id="PF18813">
    <property type="entry name" value="PBECR4"/>
    <property type="match status" value="1"/>
</dbReference>
<gene>
    <name evidence="2" type="ORF">KIMC2_16940</name>
</gene>
<reference evidence="2 3" key="1">
    <citation type="journal article" date="2023" name="Microbiol. Spectr.">
        <title>Symbiosis of Carpenter Bees with Uncharacterized Lactic Acid Bacteria Showing NAD Auxotrophy.</title>
        <authorList>
            <person name="Kawasaki S."/>
            <person name="Ozawa K."/>
            <person name="Mori T."/>
            <person name="Yamamoto A."/>
            <person name="Ito M."/>
            <person name="Ohkuma M."/>
            <person name="Sakamoto M."/>
            <person name="Matsutani M."/>
        </authorList>
    </citation>
    <scope>NUCLEOTIDE SEQUENCE [LARGE SCALE GENOMIC DNA]</scope>
    <source>
        <strain evidence="2 3">KimC2</strain>
    </source>
</reference>
<evidence type="ECO:0000313" key="3">
    <source>
        <dbReference type="Proteomes" id="UP001321804"/>
    </source>
</evidence>
<dbReference type="InterPro" id="IPR041420">
    <property type="entry name" value="PBECR4"/>
</dbReference>
<proteinExistence type="predicted"/>
<sequence length="224" mass="25729">MTKESLLSNDRDYHKITLSETNSFKKYLPSIQKALRDTKDHFIGKVKIYIYVVNDREICSLPITFQSRHFMHLCGVKYSTGPRGFIKDLERKKLNLQNLYLKEDGSTFQKLEVIDKINLLDTLDTAVSIGNSMARIHYNSLLRTKANILGIAVDNDSNGVNFPLSLLNLSVIDTLTSFKVVAILEENKSTHVKKCLQKDKNCNNKINEYIDQLLDVSQKMRRDI</sequence>
<keyword evidence="3" id="KW-1185">Reference proteome</keyword>
<dbReference type="KEGG" id="xak:KIMC2_16940"/>
<accession>A0AAU9DK01</accession>
<dbReference type="AlphaFoldDB" id="A0AAU9DK01"/>
<dbReference type="RefSeq" id="WP_317695938.1">
    <property type="nucleotide sequence ID" value="NZ_AP026801.1"/>
</dbReference>
<feature type="domain" description="Phage-Barnase-EndoU-ColicinE5/D-RelE like nuclease 4" evidence="1">
    <location>
        <begin position="31"/>
        <end position="207"/>
    </location>
</feature>
<evidence type="ECO:0000259" key="1">
    <source>
        <dbReference type="Pfam" id="PF18813"/>
    </source>
</evidence>
<organism evidence="2 3">
    <name type="scientific">Xylocopilactobacillus apis</name>
    <dbReference type="NCBI Taxonomy" id="2932183"/>
    <lineage>
        <taxon>Bacteria</taxon>
        <taxon>Bacillati</taxon>
        <taxon>Bacillota</taxon>
        <taxon>Bacilli</taxon>
        <taxon>Lactobacillales</taxon>
        <taxon>Lactobacillaceae</taxon>
        <taxon>Xylocopilactobacillus</taxon>
    </lineage>
</organism>
<dbReference type="Proteomes" id="UP001321804">
    <property type="component" value="Chromosome"/>
</dbReference>
<protein>
    <recommendedName>
        <fullName evidence="1">Phage-Barnase-EndoU-ColicinE5/D-RelE like nuclease 4 domain-containing protein</fullName>
    </recommendedName>
</protein>
<name>A0AAU9DK01_9LACO</name>
<dbReference type="EMBL" id="AP026801">
    <property type="protein sequence ID" value="BDR57132.1"/>
    <property type="molecule type" value="Genomic_DNA"/>
</dbReference>